<feature type="region of interest" description="Disordered" evidence="1">
    <location>
        <begin position="80"/>
        <end position="116"/>
    </location>
</feature>
<feature type="region of interest" description="Disordered" evidence="1">
    <location>
        <begin position="143"/>
        <end position="202"/>
    </location>
</feature>
<dbReference type="OrthoDB" id="3257623at2759"/>
<feature type="compositionally biased region" description="Basic and acidic residues" evidence="1">
    <location>
        <begin position="83"/>
        <end position="96"/>
    </location>
</feature>
<evidence type="ECO:0000313" key="3">
    <source>
        <dbReference type="Proteomes" id="UP000623467"/>
    </source>
</evidence>
<sequence>MDRGEDVHFDTHVGPLRQASVAWLWAGYSVINDPVLVKKAFALCKVREWDLSYESLTSARIRARLRKEEAGKTQLWKELQGNKADKELPPESKEVAEDVIDEEEGPDDSDISPATVVADVTASEKRGRVARKSEGGGLCSAALADDIDADPNAAASDAKADSEVEETGEQGRPKRARKPNRHYLGPAWLYHDDNSSEDEPTE</sequence>
<keyword evidence="3" id="KW-1185">Reference proteome</keyword>
<reference evidence="2" key="1">
    <citation type="submission" date="2020-05" db="EMBL/GenBank/DDBJ databases">
        <title>Mycena genomes resolve the evolution of fungal bioluminescence.</title>
        <authorList>
            <person name="Tsai I.J."/>
        </authorList>
    </citation>
    <scope>NUCLEOTIDE SEQUENCE</scope>
    <source>
        <strain evidence="2">160909Yilan</strain>
    </source>
</reference>
<organism evidence="2 3">
    <name type="scientific">Mycena sanguinolenta</name>
    <dbReference type="NCBI Taxonomy" id="230812"/>
    <lineage>
        <taxon>Eukaryota</taxon>
        <taxon>Fungi</taxon>
        <taxon>Dikarya</taxon>
        <taxon>Basidiomycota</taxon>
        <taxon>Agaricomycotina</taxon>
        <taxon>Agaricomycetes</taxon>
        <taxon>Agaricomycetidae</taxon>
        <taxon>Agaricales</taxon>
        <taxon>Marasmiineae</taxon>
        <taxon>Mycenaceae</taxon>
        <taxon>Mycena</taxon>
    </lineage>
</organism>
<accession>A0A8H6YZ67</accession>
<evidence type="ECO:0000313" key="2">
    <source>
        <dbReference type="EMBL" id="KAF7366966.1"/>
    </source>
</evidence>
<dbReference type="EMBL" id="JACAZH010000006">
    <property type="protein sequence ID" value="KAF7366966.1"/>
    <property type="molecule type" value="Genomic_DNA"/>
</dbReference>
<gene>
    <name evidence="2" type="ORF">MSAN_00955300</name>
</gene>
<name>A0A8H6YZ67_9AGAR</name>
<dbReference type="AlphaFoldDB" id="A0A8H6YZ67"/>
<proteinExistence type="predicted"/>
<evidence type="ECO:0000256" key="1">
    <source>
        <dbReference type="SAM" id="MobiDB-lite"/>
    </source>
</evidence>
<protein>
    <submittedName>
        <fullName evidence="2">Uncharacterized protein</fullName>
    </submittedName>
</protein>
<feature type="compositionally biased region" description="Acidic residues" evidence="1">
    <location>
        <begin position="97"/>
        <end position="110"/>
    </location>
</feature>
<comment type="caution">
    <text evidence="2">The sequence shown here is derived from an EMBL/GenBank/DDBJ whole genome shotgun (WGS) entry which is preliminary data.</text>
</comment>
<dbReference type="Proteomes" id="UP000623467">
    <property type="component" value="Unassembled WGS sequence"/>
</dbReference>